<protein>
    <submittedName>
        <fullName evidence="1">Uncharacterized protein</fullName>
    </submittedName>
</protein>
<dbReference type="Proteomes" id="UP000315295">
    <property type="component" value="Unassembled WGS sequence"/>
</dbReference>
<gene>
    <name evidence="1" type="ORF">C1H46_010109</name>
</gene>
<comment type="caution">
    <text evidence="1">The sequence shown here is derived from an EMBL/GenBank/DDBJ whole genome shotgun (WGS) entry which is preliminary data.</text>
</comment>
<organism evidence="1 2">
    <name type="scientific">Malus baccata</name>
    <name type="common">Siberian crab apple</name>
    <name type="synonym">Pyrus baccata</name>
    <dbReference type="NCBI Taxonomy" id="106549"/>
    <lineage>
        <taxon>Eukaryota</taxon>
        <taxon>Viridiplantae</taxon>
        <taxon>Streptophyta</taxon>
        <taxon>Embryophyta</taxon>
        <taxon>Tracheophyta</taxon>
        <taxon>Spermatophyta</taxon>
        <taxon>Magnoliopsida</taxon>
        <taxon>eudicotyledons</taxon>
        <taxon>Gunneridae</taxon>
        <taxon>Pentapetalae</taxon>
        <taxon>rosids</taxon>
        <taxon>fabids</taxon>
        <taxon>Rosales</taxon>
        <taxon>Rosaceae</taxon>
        <taxon>Amygdaloideae</taxon>
        <taxon>Maleae</taxon>
        <taxon>Malus</taxon>
    </lineage>
</organism>
<proteinExistence type="predicted"/>
<dbReference type="EMBL" id="VIEB01000142">
    <property type="protein sequence ID" value="TQE04324.1"/>
    <property type="molecule type" value="Genomic_DNA"/>
</dbReference>
<evidence type="ECO:0000313" key="2">
    <source>
        <dbReference type="Proteomes" id="UP000315295"/>
    </source>
</evidence>
<dbReference type="AlphaFoldDB" id="A0A540MZX9"/>
<evidence type="ECO:0000313" key="1">
    <source>
        <dbReference type="EMBL" id="TQE04324.1"/>
    </source>
</evidence>
<accession>A0A540MZX9</accession>
<name>A0A540MZX9_MALBA</name>
<reference evidence="1 2" key="1">
    <citation type="journal article" date="2019" name="G3 (Bethesda)">
        <title>Sequencing of a Wild Apple (Malus baccata) Genome Unravels the Differences Between Cultivated and Wild Apple Species Regarding Disease Resistance and Cold Tolerance.</title>
        <authorList>
            <person name="Chen X."/>
        </authorList>
    </citation>
    <scope>NUCLEOTIDE SEQUENCE [LARGE SCALE GENOMIC DNA]</scope>
    <source>
        <strain evidence="2">cv. Shandingzi</strain>
        <tissue evidence="1">Leaves</tissue>
    </source>
</reference>
<keyword evidence="2" id="KW-1185">Reference proteome</keyword>
<sequence length="139" mass="15340">MSSISELASIFPYPTKPVSIDNMTSTDSESFATDGRLPRQYVDHEHVYVAAPPTTPPAEEEDREAVGGLRGFISELCERVPARIAEQLLNMDGNKGQATVQKGATRGLQGSMEELSHKLEHFKIRTLDIVGVVKEEEKQ</sequence>